<reference evidence="9" key="1">
    <citation type="submission" date="2011-04" db="EMBL/GenBank/DDBJ databases">
        <title>Complete sequence of Cellvibrio gilvus ATCC 13127.</title>
        <authorList>
            <person name="Lucas S."/>
            <person name="Han J."/>
            <person name="Lapidus A."/>
            <person name="Cheng J.-F."/>
            <person name="Goodwin L."/>
            <person name="Pitluck S."/>
            <person name="Peters L."/>
            <person name="Munk A."/>
            <person name="Detter J.C."/>
            <person name="Han C."/>
            <person name="Tapia R."/>
            <person name="Land M."/>
            <person name="Hauser L."/>
            <person name="Kyrpides N."/>
            <person name="Ivanova N."/>
            <person name="Ovchinnikova G."/>
            <person name="Pagani I."/>
            <person name="Mead D."/>
            <person name="Brumm P."/>
            <person name="Woyke T."/>
        </authorList>
    </citation>
    <scope>NUCLEOTIDE SEQUENCE [LARGE SCALE GENOMIC DNA]</scope>
    <source>
        <strain evidence="9">ATCC 13127 / NRRL B-14078</strain>
    </source>
</reference>
<keyword evidence="5 6" id="KW-0472">Membrane</keyword>
<sequence length="913" mass="93856">MSRTTLTTRLRAVVADGPLVARRRARTDVGLLMLSGALVAVLVLAALLAPRLVAEVADRGARHAVTQGRPASDLDAQVLVATSPVPGVRLPGVVEDLRADAAVVAQSLPPLVADVLGEPRVTTTTNAWLARTDAGPLAARIGHVLATPGGPAPVQWVEGREPRRLPDVEPAEDQPLASLERDVEVGISRAAAEQVGLRLGSEVAVQGPMVSRLTARVVGLYDVTDPDDDVWTGMAEFVGPEPAAPGSSADAAVGFLASDASLADVLVAMQATGATTHFRFAAQPDHLSATDNAPLAREIRALRADPAPLRLTDGRVPMPVTTLDQVLLAYEARIAGAAAQASVLLLGLATVGALTLVLAARLLVLRRTGGLVLERARGSSVAGVVWRSVLESVPLVAVATLVAAGVLLLVLPGSHGTWWPAGALAAVGAAAPGALAAGVARSSWTGRRVPANRADRDRIAARRRTRRLVTELTLVALAVAALVSVRTRGLLPGDAGSVDWLLAATPVLLAAAATVLVSYALPPVVRRLRAVAARGRSVAGLVAAARAEHASRTAVPLLTMTIAVALVVFCGTTIATVDVGQERAAQAVVGADARLDGPVDDATLTALAAAPGVDSVVGSREWLARTFGRSSGVDVTLLALDVRAFAQRETTEGRTPDPGLVALAEAGADGAVPALISPGLATTADTFGPQVWVTDAFVGLDVQGATTLGSGPTVVVDRERLADALAVPVPAERTSLDGPGADAAARSVTTLPGVTVLTRAQWLEDWQSSPLVTGLRSLLVVAQVTLALLAAVALTLTVVATSRDRRRTLHVLRTQGLPARDSRRLAAGEVLPLVVAALVGGVLIGLAVPWLLTGSLGLSELTGEPDGTRVALAWEPFVLVVGTVLLGLLVAVEAEARARRDDDLAQGIREAER</sequence>
<keyword evidence="4 6" id="KW-1133">Transmembrane helix</keyword>
<proteinExistence type="predicted"/>
<evidence type="ECO:0000256" key="1">
    <source>
        <dbReference type="ARBA" id="ARBA00004651"/>
    </source>
</evidence>
<evidence type="ECO:0000259" key="7">
    <source>
        <dbReference type="Pfam" id="PF02687"/>
    </source>
</evidence>
<dbReference type="HOGENOM" id="CLU_013835_1_0_11"/>
<evidence type="ECO:0000256" key="3">
    <source>
        <dbReference type="ARBA" id="ARBA00022692"/>
    </source>
</evidence>
<feature type="transmembrane region" description="Helical" evidence="6">
    <location>
        <begin position="343"/>
        <end position="364"/>
    </location>
</feature>
<evidence type="ECO:0000256" key="4">
    <source>
        <dbReference type="ARBA" id="ARBA00022989"/>
    </source>
</evidence>
<gene>
    <name evidence="8" type="ordered locus">Celgi_0676</name>
</gene>
<feature type="transmembrane region" description="Helical" evidence="6">
    <location>
        <begin position="384"/>
        <end position="411"/>
    </location>
</feature>
<feature type="transmembrane region" description="Helical" evidence="6">
    <location>
        <begin position="778"/>
        <end position="800"/>
    </location>
</feature>
<name>F8A7D7_CELGA</name>
<dbReference type="InterPro" id="IPR003838">
    <property type="entry name" value="ABC3_permease_C"/>
</dbReference>
<feature type="transmembrane region" description="Helical" evidence="6">
    <location>
        <begin position="872"/>
        <end position="892"/>
    </location>
</feature>
<feature type="transmembrane region" description="Helical" evidence="6">
    <location>
        <begin position="555"/>
        <end position="577"/>
    </location>
</feature>
<feature type="domain" description="ABC3 transporter permease C-terminal" evidence="7">
    <location>
        <begin position="784"/>
        <end position="887"/>
    </location>
</feature>
<dbReference type="Pfam" id="PF02687">
    <property type="entry name" value="FtsX"/>
    <property type="match status" value="1"/>
</dbReference>
<accession>F8A7D7</accession>
<comment type="subcellular location">
    <subcellularLocation>
        <location evidence="1">Cell membrane</location>
        <topology evidence="1">Multi-pass membrane protein</topology>
    </subcellularLocation>
</comment>
<evidence type="ECO:0000256" key="5">
    <source>
        <dbReference type="ARBA" id="ARBA00023136"/>
    </source>
</evidence>
<feature type="transmembrane region" description="Helical" evidence="6">
    <location>
        <begin position="830"/>
        <end position="852"/>
    </location>
</feature>
<dbReference type="RefSeq" id="WP_013882718.1">
    <property type="nucleotide sequence ID" value="NC_015671.1"/>
</dbReference>
<feature type="transmembrane region" description="Helical" evidence="6">
    <location>
        <begin position="417"/>
        <end position="440"/>
    </location>
</feature>
<dbReference type="eggNOG" id="COG0577">
    <property type="taxonomic scope" value="Bacteria"/>
</dbReference>
<feature type="transmembrane region" description="Helical" evidence="6">
    <location>
        <begin position="500"/>
        <end position="521"/>
    </location>
</feature>
<keyword evidence="2" id="KW-1003">Cell membrane</keyword>
<evidence type="ECO:0000313" key="9">
    <source>
        <dbReference type="Proteomes" id="UP000000485"/>
    </source>
</evidence>
<dbReference type="GO" id="GO:0005886">
    <property type="term" value="C:plasma membrane"/>
    <property type="evidence" value="ECO:0007669"/>
    <property type="project" value="UniProtKB-SubCell"/>
</dbReference>
<dbReference type="Proteomes" id="UP000000485">
    <property type="component" value="Chromosome"/>
</dbReference>
<dbReference type="AlphaFoldDB" id="F8A7D7"/>
<keyword evidence="9" id="KW-1185">Reference proteome</keyword>
<evidence type="ECO:0000313" key="8">
    <source>
        <dbReference type="EMBL" id="AEI11195.1"/>
    </source>
</evidence>
<keyword evidence="3 6" id="KW-0812">Transmembrane</keyword>
<organism evidence="8 9">
    <name type="scientific">Cellulomonas gilvus (strain ATCC 13127 / NRRL B-14078)</name>
    <name type="common">Cellvibrio gilvus</name>
    <dbReference type="NCBI Taxonomy" id="593907"/>
    <lineage>
        <taxon>Bacteria</taxon>
        <taxon>Bacillati</taxon>
        <taxon>Actinomycetota</taxon>
        <taxon>Actinomycetes</taxon>
        <taxon>Micrococcales</taxon>
        <taxon>Cellulomonadaceae</taxon>
        <taxon>Cellulomonas</taxon>
    </lineage>
</organism>
<evidence type="ECO:0000256" key="2">
    <source>
        <dbReference type="ARBA" id="ARBA00022475"/>
    </source>
</evidence>
<feature type="transmembrane region" description="Helical" evidence="6">
    <location>
        <begin position="29"/>
        <end position="49"/>
    </location>
</feature>
<feature type="transmembrane region" description="Helical" evidence="6">
    <location>
        <begin position="468"/>
        <end position="485"/>
    </location>
</feature>
<dbReference type="EMBL" id="CP002665">
    <property type="protein sequence ID" value="AEI11195.1"/>
    <property type="molecule type" value="Genomic_DNA"/>
</dbReference>
<protein>
    <recommendedName>
        <fullName evidence="7">ABC3 transporter permease C-terminal domain-containing protein</fullName>
    </recommendedName>
</protein>
<dbReference type="KEGG" id="cga:Celgi_0676"/>
<evidence type="ECO:0000256" key="6">
    <source>
        <dbReference type="SAM" id="Phobius"/>
    </source>
</evidence>
<dbReference type="OrthoDB" id="4812738at2"/>
<dbReference type="STRING" id="593907.Celgi_0676"/>